<proteinExistence type="predicted"/>
<dbReference type="Proteomes" id="UP001186974">
    <property type="component" value="Unassembled WGS sequence"/>
</dbReference>
<name>A0ACC3D5V9_9PEZI</name>
<protein>
    <submittedName>
        <fullName evidence="1">Uncharacterized protein</fullName>
    </submittedName>
</protein>
<gene>
    <name evidence="1" type="ORF">LTS18_004179</name>
</gene>
<accession>A0ACC3D5V9</accession>
<sequence>ICGTRTPDAARAAIEAGADLIGVILVQGRKRCVDDQTALEISRVVHDTPTPGPRRSLKPSAPSTPPAKDNDKPDLLAQNAFRHAAVHKVSHPSRALLVGVFQNQPLPYVLAKQKEYALDVVQLHGDEPVEWSRLIPCSVLRAFKPDSHGLGVRGYHALPLLDSGHGGTGEVLDLSKVKDVLSRDEGVRVLLAGGLGPENVGKVVGELGELGDRVVGVDVSSGVEGEAGGQDVEKIRAFVAAAKGL</sequence>
<comment type="caution">
    <text evidence="1">The sequence shown here is derived from an EMBL/GenBank/DDBJ whole genome shotgun (WGS) entry which is preliminary data.</text>
</comment>
<feature type="non-terminal residue" evidence="1">
    <location>
        <position position="1"/>
    </location>
</feature>
<evidence type="ECO:0000313" key="2">
    <source>
        <dbReference type="Proteomes" id="UP001186974"/>
    </source>
</evidence>
<evidence type="ECO:0000313" key="1">
    <source>
        <dbReference type="EMBL" id="KAK3062372.1"/>
    </source>
</evidence>
<dbReference type="EMBL" id="JAWDJW010007321">
    <property type="protein sequence ID" value="KAK3062372.1"/>
    <property type="molecule type" value="Genomic_DNA"/>
</dbReference>
<reference evidence="1" key="1">
    <citation type="submission" date="2024-09" db="EMBL/GenBank/DDBJ databases">
        <title>Black Yeasts Isolated from many extreme environments.</title>
        <authorList>
            <person name="Coleine C."/>
            <person name="Stajich J.E."/>
            <person name="Selbmann L."/>
        </authorList>
    </citation>
    <scope>NUCLEOTIDE SEQUENCE</scope>
    <source>
        <strain evidence="1">CCFEE 5737</strain>
    </source>
</reference>
<keyword evidence="2" id="KW-1185">Reference proteome</keyword>
<organism evidence="1 2">
    <name type="scientific">Coniosporium uncinatum</name>
    <dbReference type="NCBI Taxonomy" id="93489"/>
    <lineage>
        <taxon>Eukaryota</taxon>
        <taxon>Fungi</taxon>
        <taxon>Dikarya</taxon>
        <taxon>Ascomycota</taxon>
        <taxon>Pezizomycotina</taxon>
        <taxon>Dothideomycetes</taxon>
        <taxon>Dothideomycetes incertae sedis</taxon>
        <taxon>Coniosporium</taxon>
    </lineage>
</organism>